<evidence type="ECO:0000256" key="1">
    <source>
        <dbReference type="SAM" id="Coils"/>
    </source>
</evidence>
<evidence type="ECO:0000313" key="2">
    <source>
        <dbReference type="EMBL" id="OQD73102.1"/>
    </source>
</evidence>
<keyword evidence="1" id="KW-0175">Coiled coil</keyword>
<dbReference type="OrthoDB" id="4227183at2759"/>
<gene>
    <name evidence="2" type="ORF">PENDEC_c017G02527</name>
</gene>
<dbReference type="Proteomes" id="UP000191522">
    <property type="component" value="Unassembled WGS sequence"/>
</dbReference>
<evidence type="ECO:0000313" key="3">
    <source>
        <dbReference type="Proteomes" id="UP000191522"/>
    </source>
</evidence>
<sequence>MNTFSTANTLYEASNASSDDSDSMDTEERFILISEIEELQEICEKLQVAHDNVEEDARKSQKAQVMCWESVRRQVEVAEEARKMAETTRRENGQLVAKITKLEGWTDCFEEGEARLTMRKLYQDVSYWVEKHYGCCPTEIPSTPWDIEDLSSNPSDQTLNQMEILSEVHADLFQHIFQSILARFMIGLDESFGDHLYQIDREIQKTCPSYVWQHWRYAMSIASAALAKSDLEADCDRIAHSVEDKFSHYSTTDAAWRMRQLKSLLWQCIDFKEKLERQGDSYFFWWSSPGRQFREEHMTGIAVEDPSNKLVEQSLWPMLFKARPEGELVVTKELVKTIPIITHEDTDQESLY</sequence>
<reference evidence="3" key="1">
    <citation type="journal article" date="2017" name="Nat. Microbiol.">
        <title>Global analysis of biosynthetic gene clusters reveals vast potential of secondary metabolite production in Penicillium species.</title>
        <authorList>
            <person name="Nielsen J.C."/>
            <person name="Grijseels S."/>
            <person name="Prigent S."/>
            <person name="Ji B."/>
            <person name="Dainat J."/>
            <person name="Nielsen K.F."/>
            <person name="Frisvad J.C."/>
            <person name="Workman M."/>
            <person name="Nielsen J."/>
        </authorList>
    </citation>
    <scope>NUCLEOTIDE SEQUENCE [LARGE SCALE GENOMIC DNA]</scope>
    <source>
        <strain evidence="3">IBT 11843</strain>
    </source>
</reference>
<organism evidence="2 3">
    <name type="scientific">Penicillium decumbens</name>
    <dbReference type="NCBI Taxonomy" id="69771"/>
    <lineage>
        <taxon>Eukaryota</taxon>
        <taxon>Fungi</taxon>
        <taxon>Dikarya</taxon>
        <taxon>Ascomycota</taxon>
        <taxon>Pezizomycotina</taxon>
        <taxon>Eurotiomycetes</taxon>
        <taxon>Eurotiomycetidae</taxon>
        <taxon>Eurotiales</taxon>
        <taxon>Aspergillaceae</taxon>
        <taxon>Penicillium</taxon>
    </lineage>
</organism>
<feature type="coiled-coil region" evidence="1">
    <location>
        <begin position="36"/>
        <end position="63"/>
    </location>
</feature>
<accession>A0A1V6P8P5</accession>
<comment type="caution">
    <text evidence="2">The sequence shown here is derived from an EMBL/GenBank/DDBJ whole genome shotgun (WGS) entry which is preliminary data.</text>
</comment>
<protein>
    <submittedName>
        <fullName evidence="2">Uncharacterized protein</fullName>
    </submittedName>
</protein>
<proteinExistence type="predicted"/>
<name>A0A1V6P8P5_PENDC</name>
<dbReference type="EMBL" id="MDYL01000017">
    <property type="protein sequence ID" value="OQD73102.1"/>
    <property type="molecule type" value="Genomic_DNA"/>
</dbReference>
<dbReference type="AlphaFoldDB" id="A0A1V6P8P5"/>
<keyword evidence="3" id="KW-1185">Reference proteome</keyword>